<dbReference type="EMBL" id="SWLB01000012">
    <property type="protein sequence ID" value="KAF3331763.1"/>
    <property type="molecule type" value="Genomic_DNA"/>
</dbReference>
<evidence type="ECO:0000313" key="7">
    <source>
        <dbReference type="Proteomes" id="UP000623129"/>
    </source>
</evidence>
<gene>
    <name evidence="6" type="ORF">FCM35_KLT03169</name>
</gene>
<dbReference type="AlphaFoldDB" id="A0A833RA45"/>
<evidence type="ECO:0000256" key="2">
    <source>
        <dbReference type="ARBA" id="ARBA00006801"/>
    </source>
</evidence>
<comment type="caution">
    <text evidence="6">The sequence shown here is derived from an EMBL/GenBank/DDBJ whole genome shotgun (WGS) entry which is preliminary data.</text>
</comment>
<comment type="subcellular location">
    <subcellularLocation>
        <location evidence="1">Nucleus</location>
    </subcellularLocation>
</comment>
<evidence type="ECO:0000313" key="6">
    <source>
        <dbReference type="EMBL" id="KAF3331763.1"/>
    </source>
</evidence>
<evidence type="ECO:0000256" key="3">
    <source>
        <dbReference type="ARBA" id="ARBA00022723"/>
    </source>
</evidence>
<dbReference type="PANTHER" id="PTHR12549:SF11">
    <property type="entry name" value="LYSINE-SPECIFIC DEMETHYLASE JMJ25"/>
    <property type="match status" value="1"/>
</dbReference>
<evidence type="ECO:0000256" key="4">
    <source>
        <dbReference type="ARBA" id="ARBA00023242"/>
    </source>
</evidence>
<sequence length="186" mass="21458">MAGLTDGRATEGWREKPKRESRNVRHDMKAYFEDSEDVKLSKKKRRIGKKAATEGSPETYYEIPNINKDAGTPSCQKKKSQCNARFAVGIAIAQIPNIEISKDEEVRYTWRIVRYLYPWLKVFNDEQSAEKEMEAKVKGFDASELEIPKANCRKEERIYCNNCNTSIADIHRTCPDCNYDLSHLLS</sequence>
<accession>A0A833RA45</accession>
<reference evidence="6" key="1">
    <citation type="submission" date="2020-01" db="EMBL/GenBank/DDBJ databases">
        <title>Genome sequence of Kobresia littledalei, the first chromosome-level genome in the family Cyperaceae.</title>
        <authorList>
            <person name="Qu G."/>
        </authorList>
    </citation>
    <scope>NUCLEOTIDE SEQUENCE</scope>
    <source>
        <strain evidence="6">C.B.Clarke</strain>
        <tissue evidence="6">Leaf</tissue>
    </source>
</reference>
<protein>
    <submittedName>
        <fullName evidence="6">Putative jumonji-like transcription factor family protein</fullName>
    </submittedName>
</protein>
<comment type="similarity">
    <text evidence="2">Belongs to the JARID1 histone demethylase family.</text>
</comment>
<dbReference type="GO" id="GO:0032454">
    <property type="term" value="F:histone H3K9 demethylase activity"/>
    <property type="evidence" value="ECO:0007669"/>
    <property type="project" value="InterPro"/>
</dbReference>
<proteinExistence type="inferred from homology"/>
<dbReference type="InterPro" id="IPR045109">
    <property type="entry name" value="LSDs-like"/>
</dbReference>
<dbReference type="GO" id="GO:0000785">
    <property type="term" value="C:chromatin"/>
    <property type="evidence" value="ECO:0007669"/>
    <property type="project" value="TreeGrafter"/>
</dbReference>
<dbReference type="OrthoDB" id="1934855at2759"/>
<dbReference type="GO" id="GO:0006357">
    <property type="term" value="P:regulation of transcription by RNA polymerase II"/>
    <property type="evidence" value="ECO:0007669"/>
    <property type="project" value="TreeGrafter"/>
</dbReference>
<dbReference type="GO" id="GO:0003712">
    <property type="term" value="F:transcription coregulator activity"/>
    <property type="evidence" value="ECO:0007669"/>
    <property type="project" value="TreeGrafter"/>
</dbReference>
<feature type="compositionally biased region" description="Basic and acidic residues" evidence="5">
    <location>
        <begin position="8"/>
        <end position="25"/>
    </location>
</feature>
<dbReference type="Proteomes" id="UP000623129">
    <property type="component" value="Unassembled WGS sequence"/>
</dbReference>
<dbReference type="GO" id="GO:0031490">
    <property type="term" value="F:chromatin DNA binding"/>
    <property type="evidence" value="ECO:0007669"/>
    <property type="project" value="TreeGrafter"/>
</dbReference>
<dbReference type="GO" id="GO:0046872">
    <property type="term" value="F:metal ion binding"/>
    <property type="evidence" value="ECO:0007669"/>
    <property type="project" value="UniProtKB-KW"/>
</dbReference>
<name>A0A833RA45_9POAL</name>
<evidence type="ECO:0000256" key="5">
    <source>
        <dbReference type="SAM" id="MobiDB-lite"/>
    </source>
</evidence>
<evidence type="ECO:0000256" key="1">
    <source>
        <dbReference type="ARBA" id="ARBA00004123"/>
    </source>
</evidence>
<dbReference type="GO" id="GO:0000118">
    <property type="term" value="C:histone deacetylase complex"/>
    <property type="evidence" value="ECO:0007669"/>
    <property type="project" value="TreeGrafter"/>
</dbReference>
<keyword evidence="7" id="KW-1185">Reference proteome</keyword>
<keyword evidence="4" id="KW-0539">Nucleus</keyword>
<feature type="region of interest" description="Disordered" evidence="5">
    <location>
        <begin position="1"/>
        <end position="25"/>
    </location>
</feature>
<dbReference type="PANTHER" id="PTHR12549">
    <property type="entry name" value="JMJC DOMAIN-CONTAINING HISTONE DEMETHYLATION PROTEIN"/>
    <property type="match status" value="1"/>
</dbReference>
<keyword evidence="3" id="KW-0479">Metal-binding</keyword>
<organism evidence="6 7">
    <name type="scientific">Carex littledalei</name>
    <dbReference type="NCBI Taxonomy" id="544730"/>
    <lineage>
        <taxon>Eukaryota</taxon>
        <taxon>Viridiplantae</taxon>
        <taxon>Streptophyta</taxon>
        <taxon>Embryophyta</taxon>
        <taxon>Tracheophyta</taxon>
        <taxon>Spermatophyta</taxon>
        <taxon>Magnoliopsida</taxon>
        <taxon>Liliopsida</taxon>
        <taxon>Poales</taxon>
        <taxon>Cyperaceae</taxon>
        <taxon>Cyperoideae</taxon>
        <taxon>Cariceae</taxon>
        <taxon>Carex</taxon>
        <taxon>Carex subgen. Euthyceras</taxon>
    </lineage>
</organism>